<dbReference type="PANTHER" id="PTHR46178:SF9">
    <property type="entry name" value="SEVEN TM RECEPTOR"/>
    <property type="match status" value="1"/>
</dbReference>
<dbReference type="EMBL" id="BTRK01000004">
    <property type="protein sequence ID" value="GMR47778.1"/>
    <property type="molecule type" value="Genomic_DNA"/>
</dbReference>
<evidence type="ECO:0008006" key="4">
    <source>
        <dbReference type="Google" id="ProtNLM"/>
    </source>
</evidence>
<feature type="non-terminal residue" evidence="2">
    <location>
        <position position="160"/>
    </location>
</feature>
<feature type="transmembrane region" description="Helical" evidence="1">
    <location>
        <begin position="112"/>
        <end position="137"/>
    </location>
</feature>
<keyword evidence="3" id="KW-1185">Reference proteome</keyword>
<reference evidence="3" key="1">
    <citation type="submission" date="2022-10" db="EMBL/GenBank/DDBJ databases">
        <title>Genome assembly of Pristionchus species.</title>
        <authorList>
            <person name="Yoshida K."/>
            <person name="Sommer R.J."/>
        </authorList>
    </citation>
    <scope>NUCLEOTIDE SEQUENCE [LARGE SCALE GENOMIC DNA]</scope>
    <source>
        <strain evidence="3">RS5460</strain>
    </source>
</reference>
<dbReference type="Gene3D" id="1.20.1070.10">
    <property type="entry name" value="Rhodopsin 7-helix transmembrane proteins"/>
    <property type="match status" value="1"/>
</dbReference>
<gene>
    <name evidence="2" type="ORF">PMAYCL1PPCAC_17973</name>
</gene>
<comment type="caution">
    <text evidence="2">The sequence shown here is derived from an EMBL/GenBank/DDBJ whole genome shotgun (WGS) entry which is preliminary data.</text>
</comment>
<dbReference type="AlphaFoldDB" id="A0AAN5CNN4"/>
<keyword evidence="1" id="KW-1133">Transmembrane helix</keyword>
<dbReference type="Pfam" id="PF10326">
    <property type="entry name" value="7TM_GPCR_Str"/>
    <property type="match status" value="1"/>
</dbReference>
<feature type="transmembrane region" description="Helical" evidence="1">
    <location>
        <begin position="82"/>
        <end position="100"/>
    </location>
</feature>
<keyword evidence="1" id="KW-0812">Transmembrane</keyword>
<evidence type="ECO:0000313" key="2">
    <source>
        <dbReference type="EMBL" id="GMR47778.1"/>
    </source>
</evidence>
<accession>A0AAN5CNN4</accession>
<evidence type="ECO:0000313" key="3">
    <source>
        <dbReference type="Proteomes" id="UP001328107"/>
    </source>
</evidence>
<dbReference type="SUPFAM" id="SSF81321">
    <property type="entry name" value="Family A G protein-coupled receptor-like"/>
    <property type="match status" value="1"/>
</dbReference>
<dbReference type="InterPro" id="IPR019428">
    <property type="entry name" value="7TM_GPCR_serpentine_rcpt_Str"/>
</dbReference>
<dbReference type="Proteomes" id="UP001328107">
    <property type="component" value="Unassembled WGS sequence"/>
</dbReference>
<keyword evidence="1" id="KW-0472">Membrane</keyword>
<sequence>NERIRAMYDVDFTQVYYQGVDRSDPSLSSRSMMGMAESGIFNLTFLVMTTLVVLTGSRMYAAIKASTHSKRTRERQMHMFKMLVAQAVSPLCFIYIPPIVDASSVTFNYVLPYSVCVFKALLVFMFPIANPLIIIIFTEDYRRYLFRLSSRSPSYSLSHV</sequence>
<dbReference type="PANTHER" id="PTHR46178">
    <property type="entry name" value="SEVEN TM RECEPTOR"/>
    <property type="match status" value="1"/>
</dbReference>
<evidence type="ECO:0000256" key="1">
    <source>
        <dbReference type="SAM" id="Phobius"/>
    </source>
</evidence>
<organism evidence="2 3">
    <name type="scientific">Pristionchus mayeri</name>
    <dbReference type="NCBI Taxonomy" id="1317129"/>
    <lineage>
        <taxon>Eukaryota</taxon>
        <taxon>Metazoa</taxon>
        <taxon>Ecdysozoa</taxon>
        <taxon>Nematoda</taxon>
        <taxon>Chromadorea</taxon>
        <taxon>Rhabditida</taxon>
        <taxon>Rhabditina</taxon>
        <taxon>Diplogasteromorpha</taxon>
        <taxon>Diplogasteroidea</taxon>
        <taxon>Neodiplogasteridae</taxon>
        <taxon>Pristionchus</taxon>
    </lineage>
</organism>
<name>A0AAN5CNN4_9BILA</name>
<feature type="non-terminal residue" evidence="2">
    <location>
        <position position="1"/>
    </location>
</feature>
<protein>
    <recommendedName>
        <fullName evidence="4">G protein-coupled receptor</fullName>
    </recommendedName>
</protein>
<feature type="transmembrane region" description="Helical" evidence="1">
    <location>
        <begin position="40"/>
        <end position="61"/>
    </location>
</feature>
<proteinExistence type="predicted"/>